<dbReference type="EMBL" id="JALJOV010000204">
    <property type="protein sequence ID" value="KAK9865940.1"/>
    <property type="molecule type" value="Genomic_DNA"/>
</dbReference>
<comment type="caution">
    <text evidence="3">The sequence shown here is derived from an EMBL/GenBank/DDBJ whole genome shotgun (WGS) entry which is preliminary data.</text>
</comment>
<dbReference type="AlphaFoldDB" id="A0AAW1TB06"/>
<dbReference type="GO" id="GO:0003352">
    <property type="term" value="P:regulation of cilium movement"/>
    <property type="evidence" value="ECO:0007669"/>
    <property type="project" value="InterPro"/>
</dbReference>
<dbReference type="PANTHER" id="PTHR13238:SF0">
    <property type="entry name" value="CILIA- AND FLAGELLA-ASSOCIATED PROTEIN 298"/>
    <property type="match status" value="1"/>
</dbReference>
<keyword evidence="4" id="KW-1185">Reference proteome</keyword>
<dbReference type="Pfam" id="PF11069">
    <property type="entry name" value="CFAP298"/>
    <property type="match status" value="1"/>
</dbReference>
<evidence type="ECO:0000313" key="4">
    <source>
        <dbReference type="Proteomes" id="UP001485043"/>
    </source>
</evidence>
<dbReference type="InterPro" id="IPR021298">
    <property type="entry name" value="CFAP298"/>
</dbReference>
<sequence length="277" mass="30976">MVRLHVKRSDKQEFLFETTVEAEVSEVIKQVVEINNLKHKIERLRLEGGELAKFGPALSPEDQEEEEDDNAAAVSHEEGLTIDPTGRRSGQACRQEQQEQLLKVLDEAAASVSQEQVAKKVPLERGALLQAIDDVRGAVMAAYPHGLPAWDRVRQALEGREQLSGTSREQDDLDARDAEVWFAGKQLQPGNRISVHAGKQEKTKLVVRLQKAGQSAPQREPAVDADTQQAMLAWYRKKQDEQEKLAGDEADDYANSNWADPQSLKTYFSGVKELRLT</sequence>
<accession>A0AAW1TB06</accession>
<proteinExistence type="inferred from homology"/>
<comment type="similarity">
    <text evidence="1">Belongs to the CFAP298 family.</text>
</comment>
<reference evidence="3 4" key="1">
    <citation type="journal article" date="2024" name="Nat. Commun.">
        <title>Phylogenomics reveals the evolutionary origins of lichenization in chlorophyte algae.</title>
        <authorList>
            <person name="Puginier C."/>
            <person name="Libourel C."/>
            <person name="Otte J."/>
            <person name="Skaloud P."/>
            <person name="Haon M."/>
            <person name="Grisel S."/>
            <person name="Petersen M."/>
            <person name="Berrin J.G."/>
            <person name="Delaux P.M."/>
            <person name="Dal Grande F."/>
            <person name="Keller J."/>
        </authorList>
    </citation>
    <scope>NUCLEOTIDE SEQUENCE [LARGE SCALE GENOMIC DNA]</scope>
    <source>
        <strain evidence="3 4">SAG 2523</strain>
    </source>
</reference>
<gene>
    <name evidence="3" type="ORF">WJX84_010576</name>
</gene>
<evidence type="ECO:0000313" key="3">
    <source>
        <dbReference type="EMBL" id="KAK9865940.1"/>
    </source>
</evidence>
<evidence type="ECO:0000256" key="2">
    <source>
        <dbReference type="SAM" id="MobiDB-lite"/>
    </source>
</evidence>
<dbReference type="PANTHER" id="PTHR13238">
    <property type="entry name" value="PROTEIN C21ORF59"/>
    <property type="match status" value="1"/>
</dbReference>
<feature type="compositionally biased region" description="Acidic residues" evidence="2">
    <location>
        <begin position="61"/>
        <end position="70"/>
    </location>
</feature>
<name>A0AAW1TB06_9CHLO</name>
<evidence type="ECO:0000256" key="1">
    <source>
        <dbReference type="ARBA" id="ARBA00009619"/>
    </source>
</evidence>
<feature type="region of interest" description="Disordered" evidence="2">
    <location>
        <begin position="54"/>
        <end position="94"/>
    </location>
</feature>
<protein>
    <submittedName>
        <fullName evidence="3">Uncharacterized protein</fullName>
    </submittedName>
</protein>
<dbReference type="Proteomes" id="UP001485043">
    <property type="component" value="Unassembled WGS sequence"/>
</dbReference>
<organism evidence="3 4">
    <name type="scientific">Apatococcus fuscideae</name>
    <dbReference type="NCBI Taxonomy" id="2026836"/>
    <lineage>
        <taxon>Eukaryota</taxon>
        <taxon>Viridiplantae</taxon>
        <taxon>Chlorophyta</taxon>
        <taxon>core chlorophytes</taxon>
        <taxon>Trebouxiophyceae</taxon>
        <taxon>Chlorellales</taxon>
        <taxon>Chlorellaceae</taxon>
        <taxon>Apatococcus</taxon>
    </lineage>
</organism>